<dbReference type="PANTHER" id="PTHR31507">
    <property type="entry name" value="PROTEIN CBG15923"/>
    <property type="match status" value="1"/>
</dbReference>
<gene>
    <name evidence="1" type="ORF">NLS_LOCUS78</name>
</gene>
<name>A0A3P6RZH9_LITSI</name>
<dbReference type="InterPro" id="IPR000884">
    <property type="entry name" value="TSP1_rpt"/>
</dbReference>
<proteinExistence type="predicted"/>
<protein>
    <submittedName>
        <fullName evidence="1">Uncharacterized protein</fullName>
    </submittedName>
</protein>
<dbReference type="AlphaFoldDB" id="A0A3P6RZH9"/>
<dbReference type="InterPro" id="IPR036383">
    <property type="entry name" value="TSP1_rpt_sf"/>
</dbReference>
<dbReference type="Gene3D" id="2.20.100.10">
    <property type="entry name" value="Thrombospondin type-1 (TSP1) repeat"/>
    <property type="match status" value="1"/>
</dbReference>
<dbReference type="OrthoDB" id="5876856at2759"/>
<sequence>MNISPSTEIAPSDVTGLFNFKDLLHSCDSYFSDDCHNDSSAYSTNGNNARMVLHSISVQTLVLLVPKQQISAPHTSTAVTSATMLTTVTPPTKTVVPRTPQPTVPVTRRTISTSTAPALYSDWTAWTCTENCGGCGIGRRTRICLSIPSSCVDSTVELNHQSCNQHPCPFGQRTCCVNYHLSQIGGRFVCIS</sequence>
<keyword evidence="2" id="KW-1185">Reference proteome</keyword>
<evidence type="ECO:0000313" key="1">
    <source>
        <dbReference type="EMBL" id="VDK67336.1"/>
    </source>
</evidence>
<dbReference type="PROSITE" id="PS50092">
    <property type="entry name" value="TSP1"/>
    <property type="match status" value="1"/>
</dbReference>
<accession>A0A3P6RZH9</accession>
<reference evidence="1 2" key="1">
    <citation type="submission" date="2018-08" db="EMBL/GenBank/DDBJ databases">
        <authorList>
            <person name="Laetsch R D."/>
            <person name="Stevens L."/>
            <person name="Kumar S."/>
            <person name="Blaxter L. M."/>
        </authorList>
    </citation>
    <scope>NUCLEOTIDE SEQUENCE [LARGE SCALE GENOMIC DNA]</scope>
</reference>
<evidence type="ECO:0000313" key="2">
    <source>
        <dbReference type="Proteomes" id="UP000277928"/>
    </source>
</evidence>
<dbReference type="OMA" id="TENCGGC"/>
<dbReference type="PANTHER" id="PTHR31507:SF3">
    <property type="entry name" value="TIL DOMAIN-CONTAINING PROTEIN"/>
    <property type="match status" value="1"/>
</dbReference>
<organism evidence="1 2">
    <name type="scientific">Litomosoides sigmodontis</name>
    <name type="common">Filarial nematode worm</name>
    <dbReference type="NCBI Taxonomy" id="42156"/>
    <lineage>
        <taxon>Eukaryota</taxon>
        <taxon>Metazoa</taxon>
        <taxon>Ecdysozoa</taxon>
        <taxon>Nematoda</taxon>
        <taxon>Chromadorea</taxon>
        <taxon>Rhabditida</taxon>
        <taxon>Spirurina</taxon>
        <taxon>Spiruromorpha</taxon>
        <taxon>Filarioidea</taxon>
        <taxon>Onchocercidae</taxon>
        <taxon>Litomosoides</taxon>
    </lineage>
</organism>
<dbReference type="EMBL" id="UYRX01000002">
    <property type="protein sequence ID" value="VDK67336.1"/>
    <property type="molecule type" value="Genomic_DNA"/>
</dbReference>
<dbReference type="Proteomes" id="UP000277928">
    <property type="component" value="Unassembled WGS sequence"/>
</dbReference>